<feature type="compositionally biased region" description="Polar residues" evidence="1">
    <location>
        <begin position="314"/>
        <end position="369"/>
    </location>
</feature>
<evidence type="ECO:0000313" key="2">
    <source>
        <dbReference type="EMBL" id="VDM16579.1"/>
    </source>
</evidence>
<dbReference type="OrthoDB" id="6266941at2759"/>
<accession>A0A3P7EK10</accession>
<reference evidence="2 3" key="1">
    <citation type="submission" date="2018-11" db="EMBL/GenBank/DDBJ databases">
        <authorList>
            <consortium name="Pathogen Informatics"/>
        </authorList>
    </citation>
    <scope>NUCLEOTIDE SEQUENCE [LARGE SCALE GENOMIC DNA]</scope>
</reference>
<protein>
    <submittedName>
        <fullName evidence="2">Uncharacterized protein</fullName>
    </submittedName>
</protein>
<evidence type="ECO:0000313" key="3">
    <source>
        <dbReference type="Proteomes" id="UP000274429"/>
    </source>
</evidence>
<name>A0A3P7EK10_HYDTA</name>
<organism evidence="2 3">
    <name type="scientific">Hydatigena taeniaeformis</name>
    <name type="common">Feline tapeworm</name>
    <name type="synonym">Taenia taeniaeformis</name>
    <dbReference type="NCBI Taxonomy" id="6205"/>
    <lineage>
        <taxon>Eukaryota</taxon>
        <taxon>Metazoa</taxon>
        <taxon>Spiralia</taxon>
        <taxon>Lophotrochozoa</taxon>
        <taxon>Platyhelminthes</taxon>
        <taxon>Cestoda</taxon>
        <taxon>Eucestoda</taxon>
        <taxon>Cyclophyllidea</taxon>
        <taxon>Taeniidae</taxon>
        <taxon>Hydatigera</taxon>
    </lineage>
</organism>
<proteinExistence type="predicted"/>
<dbReference type="EMBL" id="UYWX01000048">
    <property type="protein sequence ID" value="VDM16579.1"/>
    <property type="molecule type" value="Genomic_DNA"/>
</dbReference>
<feature type="region of interest" description="Disordered" evidence="1">
    <location>
        <begin position="288"/>
        <end position="465"/>
    </location>
</feature>
<feature type="compositionally biased region" description="Polar residues" evidence="1">
    <location>
        <begin position="385"/>
        <end position="395"/>
    </location>
</feature>
<feature type="compositionally biased region" description="Low complexity" evidence="1">
    <location>
        <begin position="405"/>
        <end position="420"/>
    </location>
</feature>
<gene>
    <name evidence="2" type="ORF">TTAC_LOCUS522</name>
</gene>
<dbReference type="Proteomes" id="UP000274429">
    <property type="component" value="Unassembled WGS sequence"/>
</dbReference>
<sequence length="465" mass="51300">MASNISVTEFLEVLIAEPQIRHLWVLVQVCLSYQFLKLVLNRLSSSLVHTLFQSDFFVTPIAYESLTTCVASPGKSGSFYRLRICDTELALFKDDDDDSATHVWPWEEVGEPKCRKTEIRMPWLITDERPQLAPILADVLQSTRPENLNEARRRKLSRADSIPSPVVFDAKYHFTITVFVKDINASSKLVYQITCIRAMAFANGTQPAPELESNSFREGNLITVDQASKRKTQKKKGFSLCGLNCMGRKIKDEVDDNLAFCPSQRSADYTQGRPSATEVAPSQILQVVESPSPPQRRRSSSTIKQTTSKEDATATPNCSTQSSTDKNLVTSTPDVLVSNETQESVSNISPPIQNDFSSANLSRCPTYTKSDAARMTSPKGGENADNCTERSQVSPVPSPKRRETSASPSSPAKASATPYSGIPLPRNPTRAMVGTTHHSPSPSGEFMDSEDSGHKLMQRQSISKI</sequence>
<keyword evidence="3" id="KW-1185">Reference proteome</keyword>
<evidence type="ECO:0000256" key="1">
    <source>
        <dbReference type="SAM" id="MobiDB-lite"/>
    </source>
</evidence>
<dbReference type="AlphaFoldDB" id="A0A3P7EK10"/>